<dbReference type="GO" id="GO:0005737">
    <property type="term" value="C:cytoplasm"/>
    <property type="evidence" value="ECO:0007669"/>
    <property type="project" value="UniProtKB-SubCell"/>
</dbReference>
<dbReference type="Proteomes" id="UP000824106">
    <property type="component" value="Unassembled WGS sequence"/>
</dbReference>
<comment type="pathway">
    <text evidence="10">Lipid metabolism; phospholipid metabolism.</text>
</comment>
<sequence>MRIAIDAMGGDDAPKVIVEGVMLAAEAFPDTTMVLYGHQDEINKYLTKNLSNIEIIHTTEKIAGDDDPVRSIRRKKEASMVLAAQSVKNGENDALFSAGNTGALLAAGTLIVGRIRGIDRPALMSTIMTTNKNRDKMLVLDLGANADTKPENLNQYATIGSFYAEYVNKVDHPTVALLNNGTEDNKGNQVTKAAFDLLKNNENIEFVGNTEARDLFSGVADVLVMDGFTGNAVLKSMEGTALTIMQLLSTSIKEGGVKNKLGGLLLKDSLKEVANSLDYSKLGGAILFGVKAPVMKTHGSTNAEAVFYTLKQTREILQSQVILDVVKNFEANQ</sequence>
<evidence type="ECO:0000256" key="10">
    <source>
        <dbReference type="HAMAP-Rule" id="MF_00019"/>
    </source>
</evidence>
<evidence type="ECO:0000313" key="11">
    <source>
        <dbReference type="EMBL" id="HIZ71206.1"/>
    </source>
</evidence>
<dbReference type="Gene3D" id="3.40.718.10">
    <property type="entry name" value="Isopropylmalate Dehydrogenase"/>
    <property type="match status" value="1"/>
</dbReference>
<proteinExistence type="inferred from homology"/>
<evidence type="ECO:0000256" key="5">
    <source>
        <dbReference type="ARBA" id="ARBA00023098"/>
    </source>
</evidence>
<comment type="catalytic activity">
    <reaction evidence="1 10">
        <text>a fatty acyl-[ACP] + phosphate = an acyl phosphate + holo-[ACP]</text>
        <dbReference type="Rhea" id="RHEA:42292"/>
        <dbReference type="Rhea" id="RHEA-COMP:9685"/>
        <dbReference type="Rhea" id="RHEA-COMP:14125"/>
        <dbReference type="ChEBI" id="CHEBI:43474"/>
        <dbReference type="ChEBI" id="CHEBI:59918"/>
        <dbReference type="ChEBI" id="CHEBI:64479"/>
        <dbReference type="ChEBI" id="CHEBI:138651"/>
        <dbReference type="EC" id="2.3.1.274"/>
    </reaction>
</comment>
<dbReference type="NCBIfam" id="TIGR00182">
    <property type="entry name" value="plsX"/>
    <property type="match status" value="1"/>
</dbReference>
<dbReference type="InterPro" id="IPR003664">
    <property type="entry name" value="FA_synthesis"/>
</dbReference>
<comment type="caution">
    <text evidence="11">The sequence shown here is derived from an EMBL/GenBank/DDBJ whole genome shotgun (WGS) entry which is preliminary data.</text>
</comment>
<dbReference type="Pfam" id="PF02504">
    <property type="entry name" value="FA_synthesis"/>
    <property type="match status" value="1"/>
</dbReference>
<protein>
    <recommendedName>
        <fullName evidence="8 10">Phosphate acyltransferase</fullName>
        <ecNumber evidence="8 10">2.3.1.274</ecNumber>
    </recommendedName>
    <alternativeName>
        <fullName evidence="10">Acyl-ACP phosphotransacylase</fullName>
    </alternativeName>
    <alternativeName>
        <fullName evidence="10">Acyl-[acyl-carrier-protein]--phosphate acyltransferase</fullName>
    </alternativeName>
    <alternativeName>
        <fullName evidence="10">Phosphate-acyl-ACP acyltransferase</fullName>
    </alternativeName>
</protein>
<comment type="subunit">
    <text evidence="9 10">Homodimer. Probably interacts with PlsY.</text>
</comment>
<name>A0A9D2G2R5_9LACT</name>
<dbReference type="InterPro" id="IPR012281">
    <property type="entry name" value="Phospholipid_synth_PlsX-like"/>
</dbReference>
<evidence type="ECO:0000256" key="1">
    <source>
        <dbReference type="ARBA" id="ARBA00001232"/>
    </source>
</evidence>
<evidence type="ECO:0000256" key="8">
    <source>
        <dbReference type="ARBA" id="ARBA00024069"/>
    </source>
</evidence>
<keyword evidence="6 10" id="KW-0594">Phospholipid biosynthesis</keyword>
<comment type="subcellular location">
    <subcellularLocation>
        <location evidence="10">Cytoplasm</location>
    </subcellularLocation>
    <text evidence="10">Associated with the membrane possibly through PlsY.</text>
</comment>
<comment type="similarity">
    <text evidence="10">Belongs to the PlsX family.</text>
</comment>
<dbReference type="PIRSF" id="PIRSF002465">
    <property type="entry name" value="Phsphlp_syn_PlsX"/>
    <property type="match status" value="1"/>
</dbReference>
<evidence type="ECO:0000313" key="12">
    <source>
        <dbReference type="Proteomes" id="UP000824106"/>
    </source>
</evidence>
<dbReference type="PANTHER" id="PTHR30100">
    <property type="entry name" value="FATTY ACID/PHOSPHOLIPID SYNTHESIS PROTEIN PLSX"/>
    <property type="match status" value="1"/>
</dbReference>
<keyword evidence="3 10" id="KW-0444">Lipid biosynthesis</keyword>
<organism evidence="11 12">
    <name type="scientific">Candidatus Atopostipes pullistercoris</name>
    <dbReference type="NCBI Taxonomy" id="2838467"/>
    <lineage>
        <taxon>Bacteria</taxon>
        <taxon>Bacillati</taxon>
        <taxon>Bacillota</taxon>
        <taxon>Bacilli</taxon>
        <taxon>Lactobacillales</taxon>
        <taxon>Carnobacteriaceae</taxon>
        <taxon>Atopostipes</taxon>
    </lineage>
</organism>
<dbReference type="AlphaFoldDB" id="A0A9D2G2R5"/>
<dbReference type="GO" id="GO:0006633">
    <property type="term" value="P:fatty acid biosynthetic process"/>
    <property type="evidence" value="ECO:0007669"/>
    <property type="project" value="UniProtKB-UniRule"/>
</dbReference>
<keyword evidence="4 10" id="KW-0808">Transferase</keyword>
<keyword evidence="2 10" id="KW-0963">Cytoplasm</keyword>
<dbReference type="PANTHER" id="PTHR30100:SF1">
    <property type="entry name" value="PHOSPHATE ACYLTRANSFERASE"/>
    <property type="match status" value="1"/>
</dbReference>
<evidence type="ECO:0000256" key="4">
    <source>
        <dbReference type="ARBA" id="ARBA00022679"/>
    </source>
</evidence>
<keyword evidence="11" id="KW-0012">Acyltransferase</keyword>
<dbReference type="GO" id="GO:0008654">
    <property type="term" value="P:phospholipid biosynthetic process"/>
    <property type="evidence" value="ECO:0007669"/>
    <property type="project" value="UniProtKB-KW"/>
</dbReference>
<dbReference type="EMBL" id="DXAZ01000084">
    <property type="protein sequence ID" value="HIZ71206.1"/>
    <property type="molecule type" value="Genomic_DNA"/>
</dbReference>
<evidence type="ECO:0000256" key="6">
    <source>
        <dbReference type="ARBA" id="ARBA00023209"/>
    </source>
</evidence>
<evidence type="ECO:0000256" key="2">
    <source>
        <dbReference type="ARBA" id="ARBA00022490"/>
    </source>
</evidence>
<dbReference type="SUPFAM" id="SSF53659">
    <property type="entry name" value="Isocitrate/Isopropylmalate dehydrogenase-like"/>
    <property type="match status" value="1"/>
</dbReference>
<evidence type="ECO:0000256" key="7">
    <source>
        <dbReference type="ARBA" id="ARBA00023264"/>
    </source>
</evidence>
<reference evidence="11" key="2">
    <citation type="submission" date="2021-04" db="EMBL/GenBank/DDBJ databases">
        <authorList>
            <person name="Gilroy R."/>
        </authorList>
    </citation>
    <scope>NUCLEOTIDE SEQUENCE</scope>
    <source>
        <strain evidence="11">CHK169-4300</strain>
    </source>
</reference>
<evidence type="ECO:0000256" key="3">
    <source>
        <dbReference type="ARBA" id="ARBA00022516"/>
    </source>
</evidence>
<evidence type="ECO:0000256" key="9">
    <source>
        <dbReference type="ARBA" id="ARBA00046608"/>
    </source>
</evidence>
<dbReference type="HAMAP" id="MF_00019">
    <property type="entry name" value="PlsX"/>
    <property type="match status" value="1"/>
</dbReference>
<reference evidence="11" key="1">
    <citation type="journal article" date="2021" name="PeerJ">
        <title>Extensive microbial diversity within the chicken gut microbiome revealed by metagenomics and culture.</title>
        <authorList>
            <person name="Gilroy R."/>
            <person name="Ravi A."/>
            <person name="Getino M."/>
            <person name="Pursley I."/>
            <person name="Horton D.L."/>
            <person name="Alikhan N.F."/>
            <person name="Baker D."/>
            <person name="Gharbi K."/>
            <person name="Hall N."/>
            <person name="Watson M."/>
            <person name="Adriaenssens E.M."/>
            <person name="Foster-Nyarko E."/>
            <person name="Jarju S."/>
            <person name="Secka A."/>
            <person name="Antonio M."/>
            <person name="Oren A."/>
            <person name="Chaudhuri R.R."/>
            <person name="La Ragione R."/>
            <person name="Hildebrand F."/>
            <person name="Pallen M.J."/>
        </authorList>
    </citation>
    <scope>NUCLEOTIDE SEQUENCE</scope>
    <source>
        <strain evidence="11">CHK169-4300</strain>
    </source>
</reference>
<accession>A0A9D2G2R5</accession>
<keyword evidence="5 10" id="KW-0443">Lipid metabolism</keyword>
<gene>
    <name evidence="10 11" type="primary">plsX</name>
    <name evidence="11" type="ORF">H9808_05510</name>
</gene>
<dbReference type="GO" id="GO:0043811">
    <property type="term" value="F:phosphate:acyl-[acyl carrier protein] acyltransferase activity"/>
    <property type="evidence" value="ECO:0007669"/>
    <property type="project" value="UniProtKB-UniRule"/>
</dbReference>
<dbReference type="EC" id="2.3.1.274" evidence="8 10"/>
<comment type="function">
    <text evidence="10">Catalyzes the reversible formation of acyl-phosphate (acyl-PO(4)) from acyl-[acyl-carrier-protein] (acyl-ACP). This enzyme utilizes acyl-ACP as fatty acyl donor, but not acyl-CoA.</text>
</comment>
<keyword evidence="7 10" id="KW-1208">Phospholipid metabolism</keyword>